<feature type="transmembrane region" description="Helical" evidence="1">
    <location>
        <begin position="73"/>
        <end position="91"/>
    </location>
</feature>
<sequence length="131" mass="13993">MALIRSWAVGVLVLVVTEFIQVSAVYDKVVGPEGVDSFGTALAFVHIPNLFCVVLATWAAARVHPQPWRHVPVHHVAAACAVPAAGQLLVLSLRPDVVSVSSLALWMSTGVLLAGCSMGLLLDKWWEGREA</sequence>
<keyword evidence="1" id="KW-0472">Membrane</keyword>
<evidence type="ECO:0000313" key="2">
    <source>
        <dbReference type="EMBL" id="MCI3246075.1"/>
    </source>
</evidence>
<keyword evidence="1" id="KW-1133">Transmembrane helix</keyword>
<feature type="transmembrane region" description="Helical" evidence="1">
    <location>
        <begin position="38"/>
        <end position="61"/>
    </location>
</feature>
<proteinExistence type="predicted"/>
<evidence type="ECO:0000256" key="1">
    <source>
        <dbReference type="SAM" id="Phobius"/>
    </source>
</evidence>
<evidence type="ECO:0000313" key="3">
    <source>
        <dbReference type="Proteomes" id="UP001165270"/>
    </source>
</evidence>
<protein>
    <recommendedName>
        <fullName evidence="4">Integral membrane protein</fullName>
    </recommendedName>
</protein>
<evidence type="ECO:0008006" key="4">
    <source>
        <dbReference type="Google" id="ProtNLM"/>
    </source>
</evidence>
<reference evidence="2" key="1">
    <citation type="submission" date="2022-03" db="EMBL/GenBank/DDBJ databases">
        <title>Streptomyces 7R015 and 7R016 isolated from Barleria lupulina in Thailand.</title>
        <authorList>
            <person name="Kanchanasin P."/>
            <person name="Phongsopitanun W."/>
            <person name="Tanasupawat S."/>
        </authorList>
    </citation>
    <scope>NUCLEOTIDE SEQUENCE</scope>
    <source>
        <strain evidence="2">7R016</strain>
    </source>
</reference>
<feature type="transmembrane region" description="Helical" evidence="1">
    <location>
        <begin position="103"/>
        <end position="122"/>
    </location>
</feature>
<dbReference type="Proteomes" id="UP001165270">
    <property type="component" value="Unassembled WGS sequence"/>
</dbReference>
<feature type="transmembrane region" description="Helical" evidence="1">
    <location>
        <begin position="7"/>
        <end position="26"/>
    </location>
</feature>
<accession>A0ABS9XVG4</accession>
<gene>
    <name evidence="2" type="ORF">MQN93_40935</name>
</gene>
<keyword evidence="1" id="KW-0812">Transmembrane</keyword>
<dbReference type="EMBL" id="JALDAX010000028">
    <property type="protein sequence ID" value="MCI3246075.1"/>
    <property type="molecule type" value="Genomic_DNA"/>
</dbReference>
<organism evidence="2 3">
    <name type="scientific">Streptomyces spinosisporus</name>
    <dbReference type="NCBI Taxonomy" id="2927582"/>
    <lineage>
        <taxon>Bacteria</taxon>
        <taxon>Bacillati</taxon>
        <taxon>Actinomycetota</taxon>
        <taxon>Actinomycetes</taxon>
        <taxon>Kitasatosporales</taxon>
        <taxon>Streptomycetaceae</taxon>
        <taxon>Streptomyces</taxon>
    </lineage>
</organism>
<comment type="caution">
    <text evidence="2">The sequence shown here is derived from an EMBL/GenBank/DDBJ whole genome shotgun (WGS) entry which is preliminary data.</text>
</comment>
<name>A0ABS9XVG4_9ACTN</name>
<dbReference type="RefSeq" id="WP_242713483.1">
    <property type="nucleotide sequence ID" value="NZ_JALDAX010000028.1"/>
</dbReference>
<keyword evidence="3" id="KW-1185">Reference proteome</keyword>